<evidence type="ECO:0000256" key="2">
    <source>
        <dbReference type="ARBA" id="ARBA00004236"/>
    </source>
</evidence>
<dbReference type="RefSeq" id="WP_110399919.1">
    <property type="nucleotide sequence ID" value="NZ_QJJS01000004.1"/>
</dbReference>
<evidence type="ECO:0000313" key="16">
    <source>
        <dbReference type="Proteomes" id="UP000247811"/>
    </source>
</evidence>
<dbReference type="Gene3D" id="3.30.565.10">
    <property type="entry name" value="Histidine kinase-like ATPase, C-terminal domain"/>
    <property type="match status" value="1"/>
</dbReference>
<dbReference type="InterPro" id="IPR004358">
    <property type="entry name" value="Sig_transdc_His_kin-like_C"/>
</dbReference>
<dbReference type="CDD" id="cd16922">
    <property type="entry name" value="HATPase_EvgS-ArcB-TorS-like"/>
    <property type="match status" value="1"/>
</dbReference>
<keyword evidence="12" id="KW-0472">Membrane</keyword>
<dbReference type="SUPFAM" id="SSF55874">
    <property type="entry name" value="ATPase domain of HSP90 chaperone/DNA topoisomerase II/histidine kinase"/>
    <property type="match status" value="1"/>
</dbReference>
<keyword evidence="8" id="KW-0547">Nucleotide-binding</keyword>
<name>A0A318H2R6_9BURK</name>
<dbReference type="Pfam" id="PF00512">
    <property type="entry name" value="HisKA"/>
    <property type="match status" value="1"/>
</dbReference>
<evidence type="ECO:0000313" key="15">
    <source>
        <dbReference type="EMBL" id="PXW97527.1"/>
    </source>
</evidence>
<comment type="caution">
    <text evidence="15">The sequence shown here is derived from an EMBL/GenBank/DDBJ whole genome shotgun (WGS) entry which is preliminary data.</text>
</comment>
<dbReference type="OrthoDB" id="9770795at2"/>
<dbReference type="Gene3D" id="1.10.287.130">
    <property type="match status" value="1"/>
</dbReference>
<proteinExistence type="predicted"/>
<organism evidence="15 16">
    <name type="scientific">Sphaerotilus hippei</name>
    <dbReference type="NCBI Taxonomy" id="744406"/>
    <lineage>
        <taxon>Bacteria</taxon>
        <taxon>Pseudomonadati</taxon>
        <taxon>Pseudomonadota</taxon>
        <taxon>Betaproteobacteria</taxon>
        <taxon>Burkholderiales</taxon>
        <taxon>Sphaerotilaceae</taxon>
        <taxon>Sphaerotilus</taxon>
    </lineage>
</organism>
<keyword evidence="5" id="KW-1003">Cell membrane</keyword>
<dbReference type="FunFam" id="3.30.565.10:FF:000023">
    <property type="entry name" value="PAS domain-containing sensor histidine kinase"/>
    <property type="match status" value="1"/>
</dbReference>
<evidence type="ECO:0000256" key="8">
    <source>
        <dbReference type="ARBA" id="ARBA00022741"/>
    </source>
</evidence>
<keyword evidence="16" id="KW-1185">Reference proteome</keyword>
<dbReference type="EC" id="2.7.13.3" evidence="4"/>
<dbReference type="SMART" id="SM00387">
    <property type="entry name" value="HATPase_c"/>
    <property type="match status" value="1"/>
</dbReference>
<comment type="subcellular location">
    <subcellularLocation>
        <location evidence="2">Cell membrane</location>
    </subcellularLocation>
    <subcellularLocation>
        <location evidence="3">Membrane raft</location>
        <topology evidence="3">Multi-pass membrane protein</topology>
    </subcellularLocation>
</comment>
<dbReference type="Gene3D" id="3.30.450.20">
    <property type="entry name" value="PAS domain"/>
    <property type="match status" value="1"/>
</dbReference>
<dbReference type="PRINTS" id="PR00344">
    <property type="entry name" value="BCTRLSENSOR"/>
</dbReference>
<protein>
    <recommendedName>
        <fullName evidence="4">histidine kinase</fullName>
        <ecNumber evidence="4">2.7.13.3</ecNumber>
    </recommendedName>
</protein>
<dbReference type="Pfam" id="PF08447">
    <property type="entry name" value="PAS_3"/>
    <property type="match status" value="1"/>
</dbReference>
<feature type="domain" description="Histidine kinase" evidence="14">
    <location>
        <begin position="301"/>
        <end position="521"/>
    </location>
</feature>
<feature type="compositionally biased region" description="Basic and acidic residues" evidence="13">
    <location>
        <begin position="1"/>
        <end position="12"/>
    </location>
</feature>
<reference evidence="15 16" key="1">
    <citation type="submission" date="2018-05" db="EMBL/GenBank/DDBJ databases">
        <title>Genomic Encyclopedia of Type Strains, Phase IV (KMG-IV): sequencing the most valuable type-strain genomes for metagenomic binning, comparative biology and taxonomic classification.</title>
        <authorList>
            <person name="Goeker M."/>
        </authorList>
    </citation>
    <scope>NUCLEOTIDE SEQUENCE [LARGE SCALE GENOMIC DNA]</scope>
    <source>
        <strain evidence="15 16">DSM 566</strain>
    </source>
</reference>
<dbReference type="InterPro" id="IPR013655">
    <property type="entry name" value="PAS_fold_3"/>
</dbReference>
<feature type="region of interest" description="Disordered" evidence="13">
    <location>
        <begin position="1"/>
        <end position="24"/>
    </location>
</feature>
<keyword evidence="10" id="KW-0067">ATP-binding</keyword>
<dbReference type="GO" id="GO:0000155">
    <property type="term" value="F:phosphorelay sensor kinase activity"/>
    <property type="evidence" value="ECO:0007669"/>
    <property type="project" value="InterPro"/>
</dbReference>
<keyword evidence="6" id="KW-0597">Phosphoprotein</keyword>
<dbReference type="InterPro" id="IPR005467">
    <property type="entry name" value="His_kinase_dom"/>
</dbReference>
<evidence type="ECO:0000256" key="10">
    <source>
        <dbReference type="ARBA" id="ARBA00022840"/>
    </source>
</evidence>
<evidence type="ECO:0000256" key="3">
    <source>
        <dbReference type="ARBA" id="ARBA00004314"/>
    </source>
</evidence>
<dbReference type="GO" id="GO:0005886">
    <property type="term" value="C:plasma membrane"/>
    <property type="evidence" value="ECO:0007669"/>
    <property type="project" value="UniProtKB-SubCell"/>
</dbReference>
<dbReference type="PANTHER" id="PTHR43711:SF31">
    <property type="entry name" value="HISTIDINE KINASE"/>
    <property type="match status" value="1"/>
</dbReference>
<evidence type="ECO:0000256" key="7">
    <source>
        <dbReference type="ARBA" id="ARBA00022679"/>
    </source>
</evidence>
<evidence type="ECO:0000256" key="11">
    <source>
        <dbReference type="ARBA" id="ARBA00023012"/>
    </source>
</evidence>
<dbReference type="InterPro" id="IPR036097">
    <property type="entry name" value="HisK_dim/P_sf"/>
</dbReference>
<sequence length="533" mass="58540">MCPTHGDDRDVDAVPMPDPDEPSLEQDHEALLAFLYAAPVGLVQIDPRGQVELMNAVTAMLLMPLSLQHDCGMDNLFHLLRPLAPDLSERVAALGPRQGPVCDDLRLLLSSPGESPRYGSLRLIKLDAQRLIATITDITQQVMAEQGRLQAEERLRFALEAAQVGDWSLDPDSGRLQGSSLHDRCFGPEPLPADWNLDALLERVHPDDRAAVQQGLESALRESSAWRSEFRVRWSDASVHWLALHGRPLQRPGGAVQLAGVVLETTPEREADTMRQRARELEADNRRLSDASRLKGQFVATMSHELRSPLTSIIGFTELLRGGVAPAGTAEHDECLNHIAGNGRHLLQLINDVLDLSKIEAGKFEFRPAPLDLARLATEVRDTMAPQWKGRRQDFELDLPEGLDGLHLDASRLRQVLYNLVSNAIKFTPEGGRVVLRARALPQDRFELEVSDTGIGIAATDLPLLFTEFHQLDSGVARTHAGTGLGLALTRRMVQAQGGDISVESVLGTGTVFRVRLPRRHADGAQQASTSLS</sequence>
<dbReference type="EMBL" id="QJJS01000004">
    <property type="protein sequence ID" value="PXW97527.1"/>
    <property type="molecule type" value="Genomic_DNA"/>
</dbReference>
<dbReference type="InterPro" id="IPR003594">
    <property type="entry name" value="HATPase_dom"/>
</dbReference>
<keyword evidence="11" id="KW-0902">Two-component regulatory system</keyword>
<dbReference type="FunFam" id="1.10.287.130:FF:000001">
    <property type="entry name" value="Two-component sensor histidine kinase"/>
    <property type="match status" value="1"/>
</dbReference>
<evidence type="ECO:0000256" key="9">
    <source>
        <dbReference type="ARBA" id="ARBA00022777"/>
    </source>
</evidence>
<dbReference type="InterPro" id="IPR035965">
    <property type="entry name" value="PAS-like_dom_sf"/>
</dbReference>
<evidence type="ECO:0000256" key="12">
    <source>
        <dbReference type="ARBA" id="ARBA00023136"/>
    </source>
</evidence>
<dbReference type="PROSITE" id="PS50109">
    <property type="entry name" value="HIS_KIN"/>
    <property type="match status" value="1"/>
</dbReference>
<dbReference type="CDD" id="cd00130">
    <property type="entry name" value="PAS"/>
    <property type="match status" value="1"/>
</dbReference>
<evidence type="ECO:0000259" key="14">
    <source>
        <dbReference type="PROSITE" id="PS50109"/>
    </source>
</evidence>
<evidence type="ECO:0000256" key="6">
    <source>
        <dbReference type="ARBA" id="ARBA00022553"/>
    </source>
</evidence>
<dbReference type="Pfam" id="PF02518">
    <property type="entry name" value="HATPase_c"/>
    <property type="match status" value="1"/>
</dbReference>
<dbReference type="GO" id="GO:0005524">
    <property type="term" value="F:ATP binding"/>
    <property type="evidence" value="ECO:0007669"/>
    <property type="project" value="UniProtKB-KW"/>
</dbReference>
<dbReference type="SUPFAM" id="SSF55785">
    <property type="entry name" value="PYP-like sensor domain (PAS domain)"/>
    <property type="match status" value="1"/>
</dbReference>
<gene>
    <name evidence="15" type="ORF">C7444_104129</name>
</gene>
<evidence type="ECO:0000256" key="13">
    <source>
        <dbReference type="SAM" id="MobiDB-lite"/>
    </source>
</evidence>
<dbReference type="PANTHER" id="PTHR43711">
    <property type="entry name" value="TWO-COMPONENT HISTIDINE KINASE"/>
    <property type="match status" value="1"/>
</dbReference>
<dbReference type="SUPFAM" id="SSF47384">
    <property type="entry name" value="Homodimeric domain of signal transducing histidine kinase"/>
    <property type="match status" value="1"/>
</dbReference>
<comment type="catalytic activity">
    <reaction evidence="1">
        <text>ATP + protein L-histidine = ADP + protein N-phospho-L-histidine.</text>
        <dbReference type="EC" id="2.7.13.3"/>
    </reaction>
</comment>
<dbReference type="InterPro" id="IPR003661">
    <property type="entry name" value="HisK_dim/P_dom"/>
</dbReference>
<evidence type="ECO:0000256" key="5">
    <source>
        <dbReference type="ARBA" id="ARBA00022475"/>
    </source>
</evidence>
<dbReference type="Proteomes" id="UP000247811">
    <property type="component" value="Unassembled WGS sequence"/>
</dbReference>
<dbReference type="InterPro" id="IPR036890">
    <property type="entry name" value="HATPase_C_sf"/>
</dbReference>
<dbReference type="CDD" id="cd00082">
    <property type="entry name" value="HisKA"/>
    <property type="match status" value="1"/>
</dbReference>
<dbReference type="InterPro" id="IPR000014">
    <property type="entry name" value="PAS"/>
</dbReference>
<dbReference type="GO" id="GO:0045121">
    <property type="term" value="C:membrane raft"/>
    <property type="evidence" value="ECO:0007669"/>
    <property type="project" value="UniProtKB-SubCell"/>
</dbReference>
<dbReference type="InterPro" id="IPR050736">
    <property type="entry name" value="Sensor_HK_Regulatory"/>
</dbReference>
<evidence type="ECO:0000256" key="4">
    <source>
        <dbReference type="ARBA" id="ARBA00012438"/>
    </source>
</evidence>
<keyword evidence="9 15" id="KW-0418">Kinase</keyword>
<dbReference type="AlphaFoldDB" id="A0A318H2R6"/>
<dbReference type="SMART" id="SM00388">
    <property type="entry name" value="HisKA"/>
    <property type="match status" value="1"/>
</dbReference>
<accession>A0A318H2R6</accession>
<keyword evidence="7" id="KW-0808">Transferase</keyword>
<evidence type="ECO:0000256" key="1">
    <source>
        <dbReference type="ARBA" id="ARBA00000085"/>
    </source>
</evidence>